<evidence type="ECO:0000256" key="1">
    <source>
        <dbReference type="SAM" id="Coils"/>
    </source>
</evidence>
<protein>
    <submittedName>
        <fullName evidence="3">Uncharacterized protein</fullName>
    </submittedName>
</protein>
<feature type="region of interest" description="Disordered" evidence="2">
    <location>
        <begin position="257"/>
        <end position="284"/>
    </location>
</feature>
<feature type="region of interest" description="Disordered" evidence="2">
    <location>
        <begin position="380"/>
        <end position="446"/>
    </location>
</feature>
<feature type="compositionally biased region" description="Polar residues" evidence="2">
    <location>
        <begin position="257"/>
        <end position="280"/>
    </location>
</feature>
<dbReference type="STRING" id="98765.A0A2R6S5I7"/>
<evidence type="ECO:0000313" key="3">
    <source>
        <dbReference type="EMBL" id="PSS37548.1"/>
    </source>
</evidence>
<comment type="caution">
    <text evidence="3">The sequence shown here is derived from an EMBL/GenBank/DDBJ whole genome shotgun (WGS) entry which is preliminary data.</text>
</comment>
<keyword evidence="4" id="KW-1185">Reference proteome</keyword>
<feature type="compositionally biased region" description="Low complexity" evidence="2">
    <location>
        <begin position="176"/>
        <end position="193"/>
    </location>
</feature>
<name>A0A2R6S5I7_9APHY</name>
<feature type="region of interest" description="Disordered" evidence="2">
    <location>
        <begin position="296"/>
        <end position="353"/>
    </location>
</feature>
<accession>A0A2R6S5I7</accession>
<evidence type="ECO:0000256" key="2">
    <source>
        <dbReference type="SAM" id="MobiDB-lite"/>
    </source>
</evidence>
<reference evidence="3 4" key="1">
    <citation type="submission" date="2018-02" db="EMBL/GenBank/DDBJ databases">
        <title>Genome sequence of the basidiomycete white-rot fungus Phlebia centrifuga.</title>
        <authorList>
            <person name="Granchi Z."/>
            <person name="Peng M."/>
            <person name="de Vries R.P."/>
            <person name="Hilden K."/>
            <person name="Makela M.R."/>
            <person name="Grigoriev I."/>
            <person name="Riley R."/>
        </authorList>
    </citation>
    <scope>NUCLEOTIDE SEQUENCE [LARGE SCALE GENOMIC DNA]</scope>
    <source>
        <strain evidence="3 4">FBCC195</strain>
    </source>
</reference>
<dbReference type="Proteomes" id="UP000186601">
    <property type="component" value="Unassembled WGS sequence"/>
</dbReference>
<feature type="region of interest" description="Disordered" evidence="2">
    <location>
        <begin position="171"/>
        <end position="227"/>
    </location>
</feature>
<proteinExistence type="predicted"/>
<evidence type="ECO:0000313" key="4">
    <source>
        <dbReference type="Proteomes" id="UP000186601"/>
    </source>
</evidence>
<sequence length="563" mass="60602">MAQPPYSKFVVRLQRMRNQLTSERQKYLLPHLRPPTATAYEADRDALTAQFDAAEAMLKEIHAETNAVRIAMEEQKEKVDKTTEEINTIIAEMRNDEAKTRDELREMREEVGNVRDMLPKMIDKSKENHTQSLAELQQELKSLKALLLSRGPNSSAGISTPFIPSKPSIPSWQLAGSSSGSVPSSPGISSLIPNGKGKDWRNAVETTLSQHSPKPSLDASADEHTGRGSIDTALRQSLPSSTQLADTALSSLGNLRKTLGTQRPASPVTRGSPTDTSTRPRVTLEDRLRAKFALGEASAGTSPAQSATPSPAHTPTSVIDHPLSPSPSNTGTKDQRPATVQPPELFSPRSVPLPDSPAFLPSVASPTPVIPSLSLVSPSSDGLIENPATSLELSDSPRDSGDASEQPAQEEPDGESIAEASVAGTMKSTPAEQSILPLRDPEESEPTVVEVAHFTPHNTIEEPHDEPSVLTDDIVVSDEAIQSSLEDPSSITQELVNGSGHDGLVLTDDTSLSLAIPVDNKPSEELLSAKQVDQLDIEVLQERLKLVQQRFSGMSKLLSNVEY</sequence>
<gene>
    <name evidence="3" type="ORF">PHLCEN_2v564</name>
</gene>
<organism evidence="3 4">
    <name type="scientific">Hermanssonia centrifuga</name>
    <dbReference type="NCBI Taxonomy" id="98765"/>
    <lineage>
        <taxon>Eukaryota</taxon>
        <taxon>Fungi</taxon>
        <taxon>Dikarya</taxon>
        <taxon>Basidiomycota</taxon>
        <taxon>Agaricomycotina</taxon>
        <taxon>Agaricomycetes</taxon>
        <taxon>Polyporales</taxon>
        <taxon>Meruliaceae</taxon>
        <taxon>Hermanssonia</taxon>
    </lineage>
</organism>
<keyword evidence="1" id="KW-0175">Coiled coil</keyword>
<dbReference type="EMBL" id="MLYV02000035">
    <property type="protein sequence ID" value="PSS37548.1"/>
    <property type="molecule type" value="Genomic_DNA"/>
</dbReference>
<feature type="coiled-coil region" evidence="1">
    <location>
        <begin position="44"/>
        <end position="146"/>
    </location>
</feature>
<feature type="compositionally biased region" description="Polar residues" evidence="2">
    <location>
        <begin position="204"/>
        <end position="213"/>
    </location>
</feature>
<feature type="compositionally biased region" description="Polar residues" evidence="2">
    <location>
        <begin position="299"/>
        <end position="317"/>
    </location>
</feature>
<dbReference type="AlphaFoldDB" id="A0A2R6S5I7"/>
<dbReference type="OrthoDB" id="5549158at2759"/>